<dbReference type="InterPro" id="IPR011042">
    <property type="entry name" value="6-blade_b-propeller_TolB-like"/>
</dbReference>
<dbReference type="SUPFAM" id="SSF69304">
    <property type="entry name" value="Tricorn protease N-terminal domain"/>
    <property type="match status" value="1"/>
</dbReference>
<reference evidence="2 3" key="1">
    <citation type="submission" date="2016-10" db="EMBL/GenBank/DDBJ databases">
        <authorList>
            <person name="Varghese N."/>
            <person name="Submissions S."/>
        </authorList>
    </citation>
    <scope>NUCLEOTIDE SEQUENCE [LARGE SCALE GENOMIC DNA]</scope>
    <source>
        <strain evidence="2 3">DSM 21822</strain>
    </source>
</reference>
<evidence type="ECO:0000313" key="2">
    <source>
        <dbReference type="EMBL" id="SFK26208.1"/>
    </source>
</evidence>
<evidence type="ECO:0000256" key="1">
    <source>
        <dbReference type="ARBA" id="ARBA00009820"/>
    </source>
</evidence>
<name>A0A1I3Y2Z9_9HYPH</name>
<protein>
    <submittedName>
        <fullName evidence="2">WD40-like Beta Propeller Repeat</fullName>
    </submittedName>
</protein>
<proteinExistence type="inferred from homology"/>
<accession>A0A1I3Y2Z9</accession>
<organism evidence="2 3">
    <name type="scientific">Neomesorhizobium albiziae</name>
    <dbReference type="NCBI Taxonomy" id="335020"/>
    <lineage>
        <taxon>Bacteria</taxon>
        <taxon>Pseudomonadati</taxon>
        <taxon>Pseudomonadota</taxon>
        <taxon>Alphaproteobacteria</taxon>
        <taxon>Hyphomicrobiales</taxon>
        <taxon>Phyllobacteriaceae</taxon>
        <taxon>Neomesorhizobium</taxon>
    </lineage>
</organism>
<dbReference type="AlphaFoldDB" id="A0A1I3Y2Z9"/>
<dbReference type="EMBL" id="FOSL01000004">
    <property type="protein sequence ID" value="SFK26208.1"/>
    <property type="molecule type" value="Genomic_DNA"/>
</dbReference>
<dbReference type="Proteomes" id="UP000323300">
    <property type="component" value="Unassembled WGS sequence"/>
</dbReference>
<dbReference type="InterPro" id="IPR011659">
    <property type="entry name" value="WD40"/>
</dbReference>
<dbReference type="PANTHER" id="PTHR36842:SF1">
    <property type="entry name" value="PROTEIN TOLB"/>
    <property type="match status" value="1"/>
</dbReference>
<dbReference type="PANTHER" id="PTHR36842">
    <property type="entry name" value="PROTEIN TOLB HOMOLOG"/>
    <property type="match status" value="1"/>
</dbReference>
<evidence type="ECO:0000313" key="3">
    <source>
        <dbReference type="Proteomes" id="UP000323300"/>
    </source>
</evidence>
<sequence>MRISKKSMRPDAGARRLQADQISELVVIDRDGAQPRLVYDTRELIEAPNWTPDGQWLVYNGDGRLFRISPDGGDGPHRINSTPVENLNNDHVIAPDGQSIFVSANDGHLYVLPIAGGEPARVSGDNERSGGLRHYLHGISPDGGSLAYVGLERGPEGHSTTWICTMPATGGASAFLTDGGCPVDGPEFSADGEWIYFNSEAAATQPGHAQIFRMRRDGSAVEQLTHDARVNWFPHPSPDGLLVAYLSYPKGTTGHPADREVILRVMDPEGKDGRDLDAFNGGQGTINVNSWSPDSRYLAYVRYPRYG</sequence>
<gene>
    <name evidence="2" type="ORF">SAMN04488498_104170</name>
</gene>
<keyword evidence="3" id="KW-1185">Reference proteome</keyword>
<comment type="similarity">
    <text evidence="1">Belongs to the TolB family.</text>
</comment>
<dbReference type="Pfam" id="PF07676">
    <property type="entry name" value="PD40"/>
    <property type="match status" value="3"/>
</dbReference>
<dbReference type="Gene3D" id="2.120.10.30">
    <property type="entry name" value="TolB, C-terminal domain"/>
    <property type="match status" value="1"/>
</dbReference>